<feature type="compositionally biased region" description="Basic and acidic residues" evidence="1">
    <location>
        <begin position="394"/>
        <end position="411"/>
    </location>
</feature>
<evidence type="ECO:0000256" key="1">
    <source>
        <dbReference type="SAM" id="MobiDB-lite"/>
    </source>
</evidence>
<accession>A0AAJ0BCY2</accession>
<feature type="transmembrane region" description="Helical" evidence="2">
    <location>
        <begin position="172"/>
        <end position="196"/>
    </location>
</feature>
<gene>
    <name evidence="3" type="ORF">QBC47DRAFT_402173</name>
</gene>
<keyword evidence="2" id="KW-0472">Membrane</keyword>
<feature type="region of interest" description="Disordered" evidence="1">
    <location>
        <begin position="337"/>
        <end position="436"/>
    </location>
</feature>
<proteinExistence type="predicted"/>
<keyword evidence="4" id="KW-1185">Reference proteome</keyword>
<name>A0AAJ0BCY2_9PEZI</name>
<feature type="transmembrane region" description="Helical" evidence="2">
    <location>
        <begin position="43"/>
        <end position="60"/>
    </location>
</feature>
<evidence type="ECO:0000313" key="3">
    <source>
        <dbReference type="EMBL" id="KAK1756005.1"/>
    </source>
</evidence>
<evidence type="ECO:0000313" key="4">
    <source>
        <dbReference type="Proteomes" id="UP001239445"/>
    </source>
</evidence>
<keyword evidence="2" id="KW-1133">Transmembrane helix</keyword>
<sequence length="436" mass="48172">MAAQLPSGALGAAVTILVWSFLCLFVSAFLVLLVWVHGERQSYVALLGASLTLSVLASIIQQAHTISKWNDIKTAQWENVVANVGNPELNITGASTGLDLVVFYIQYYTYNVESLLVVFWSVELASSVFQIRSTFGHRYHISIIAKATAVLLPVLQQILLRSSFTQHSTLPYMFLADFLMISSFGIGCIVLIGILVKYIHARISLVSWNVTYGQRSGGTSSASGLQSGANGRMPRRPRMKAIYDRWLLIRFSIAFLALGVFELVVINFQLRAASTNTKENIPPVPDLSAERAISDFILFLPGVCAGPLTFIVFGTTRTFRQYMIRLFLPKVLQEKLHERRERRKKPSTVGTPGSGFPRYPDPAGGGGSNNTDVEAANGNADSYGTHNGAVRMQDFGRDNRQSEEWANARRDDDDELPIMKPPLSRFHASALRSNPP</sequence>
<feature type="transmembrane region" description="Helical" evidence="2">
    <location>
        <begin position="296"/>
        <end position="315"/>
    </location>
</feature>
<dbReference type="EMBL" id="MU839833">
    <property type="protein sequence ID" value="KAK1756005.1"/>
    <property type="molecule type" value="Genomic_DNA"/>
</dbReference>
<feature type="transmembrane region" description="Helical" evidence="2">
    <location>
        <begin position="141"/>
        <end position="160"/>
    </location>
</feature>
<reference evidence="3" key="1">
    <citation type="submission" date="2023-06" db="EMBL/GenBank/DDBJ databases">
        <title>Genome-scale phylogeny and comparative genomics of the fungal order Sordariales.</title>
        <authorList>
            <consortium name="Lawrence Berkeley National Laboratory"/>
            <person name="Hensen N."/>
            <person name="Bonometti L."/>
            <person name="Westerberg I."/>
            <person name="Brannstrom I.O."/>
            <person name="Guillou S."/>
            <person name="Cros-Aarteil S."/>
            <person name="Calhoun S."/>
            <person name="Haridas S."/>
            <person name="Kuo A."/>
            <person name="Mondo S."/>
            <person name="Pangilinan J."/>
            <person name="Riley R."/>
            <person name="Labutti K."/>
            <person name="Andreopoulos B."/>
            <person name="Lipzen A."/>
            <person name="Chen C."/>
            <person name="Yanf M."/>
            <person name="Daum C."/>
            <person name="Ng V."/>
            <person name="Clum A."/>
            <person name="Steindorff A."/>
            <person name="Ohm R."/>
            <person name="Martin F."/>
            <person name="Silar P."/>
            <person name="Natvig D."/>
            <person name="Lalanne C."/>
            <person name="Gautier V."/>
            <person name="Ament-Velasquez S.L."/>
            <person name="Kruys A."/>
            <person name="Hutchinson M.I."/>
            <person name="Powell A.J."/>
            <person name="Barry K."/>
            <person name="Miller A.N."/>
            <person name="Grigoriev I.V."/>
            <person name="Debuchy R."/>
            <person name="Gladieux P."/>
            <person name="Thoren M.H."/>
            <person name="Johannesson H."/>
        </authorList>
    </citation>
    <scope>NUCLEOTIDE SEQUENCE</scope>
    <source>
        <strain evidence="3">PSN4</strain>
    </source>
</reference>
<keyword evidence="2" id="KW-0812">Transmembrane</keyword>
<feature type="transmembrane region" description="Helical" evidence="2">
    <location>
        <begin position="107"/>
        <end position="129"/>
    </location>
</feature>
<protein>
    <recommendedName>
        <fullName evidence="5">Glycoside hydrolase</fullName>
    </recommendedName>
</protein>
<evidence type="ECO:0008006" key="5">
    <source>
        <dbReference type="Google" id="ProtNLM"/>
    </source>
</evidence>
<comment type="caution">
    <text evidence="3">The sequence shown here is derived from an EMBL/GenBank/DDBJ whole genome shotgun (WGS) entry which is preliminary data.</text>
</comment>
<evidence type="ECO:0000256" key="2">
    <source>
        <dbReference type="SAM" id="Phobius"/>
    </source>
</evidence>
<dbReference type="AlphaFoldDB" id="A0AAJ0BCY2"/>
<dbReference type="Proteomes" id="UP001239445">
    <property type="component" value="Unassembled WGS sequence"/>
</dbReference>
<organism evidence="3 4">
    <name type="scientific">Echria macrotheca</name>
    <dbReference type="NCBI Taxonomy" id="438768"/>
    <lineage>
        <taxon>Eukaryota</taxon>
        <taxon>Fungi</taxon>
        <taxon>Dikarya</taxon>
        <taxon>Ascomycota</taxon>
        <taxon>Pezizomycotina</taxon>
        <taxon>Sordariomycetes</taxon>
        <taxon>Sordariomycetidae</taxon>
        <taxon>Sordariales</taxon>
        <taxon>Schizotheciaceae</taxon>
        <taxon>Echria</taxon>
    </lineage>
</organism>
<feature type="transmembrane region" description="Helical" evidence="2">
    <location>
        <begin position="12"/>
        <end position="36"/>
    </location>
</feature>
<feature type="transmembrane region" description="Helical" evidence="2">
    <location>
        <begin position="247"/>
        <end position="270"/>
    </location>
</feature>